<dbReference type="EMBL" id="CABPRJ010000629">
    <property type="protein sequence ID" value="VVC31197.1"/>
    <property type="molecule type" value="Genomic_DNA"/>
</dbReference>
<organism evidence="2 3">
    <name type="scientific">Cinara cedri</name>
    <dbReference type="NCBI Taxonomy" id="506608"/>
    <lineage>
        <taxon>Eukaryota</taxon>
        <taxon>Metazoa</taxon>
        <taxon>Ecdysozoa</taxon>
        <taxon>Arthropoda</taxon>
        <taxon>Hexapoda</taxon>
        <taxon>Insecta</taxon>
        <taxon>Pterygota</taxon>
        <taxon>Neoptera</taxon>
        <taxon>Paraneoptera</taxon>
        <taxon>Hemiptera</taxon>
        <taxon>Sternorrhyncha</taxon>
        <taxon>Aphidomorpha</taxon>
        <taxon>Aphidoidea</taxon>
        <taxon>Aphididae</taxon>
        <taxon>Lachninae</taxon>
        <taxon>Cinara</taxon>
    </lineage>
</organism>
<gene>
    <name evidence="2" type="ORF">CINCED_3A008085</name>
</gene>
<keyword evidence="3" id="KW-1185">Reference proteome</keyword>
<evidence type="ECO:0000256" key="1">
    <source>
        <dbReference type="SAM" id="MobiDB-lite"/>
    </source>
</evidence>
<reference evidence="2 3" key="1">
    <citation type="submission" date="2019-08" db="EMBL/GenBank/DDBJ databases">
        <authorList>
            <person name="Alioto T."/>
            <person name="Alioto T."/>
            <person name="Gomez Garrido J."/>
        </authorList>
    </citation>
    <scope>NUCLEOTIDE SEQUENCE [LARGE SCALE GENOMIC DNA]</scope>
</reference>
<dbReference type="Proteomes" id="UP000325440">
    <property type="component" value="Unassembled WGS sequence"/>
</dbReference>
<feature type="region of interest" description="Disordered" evidence="1">
    <location>
        <begin position="1"/>
        <end position="73"/>
    </location>
</feature>
<feature type="compositionally biased region" description="Polar residues" evidence="1">
    <location>
        <begin position="30"/>
        <end position="40"/>
    </location>
</feature>
<dbReference type="AlphaFoldDB" id="A0A5E4MI34"/>
<evidence type="ECO:0000313" key="2">
    <source>
        <dbReference type="EMBL" id="VVC31197.1"/>
    </source>
</evidence>
<proteinExistence type="predicted"/>
<feature type="compositionally biased region" description="Basic residues" evidence="1">
    <location>
        <begin position="45"/>
        <end position="57"/>
    </location>
</feature>
<evidence type="ECO:0000313" key="3">
    <source>
        <dbReference type="Proteomes" id="UP000325440"/>
    </source>
</evidence>
<protein>
    <submittedName>
        <fullName evidence="2">Uncharacterized protein</fullName>
    </submittedName>
</protein>
<sequence length="137" mass="15935">MKTPNGNTLNTEDADSERSLSPRAERPDISEQNQQQTSFMNVARRTIKRKNRPKKVSQSRMQRSRSEKVMTARNVGFHNTEALYAITSPTPFMDTETVELLVTVTKNKLMNVIRRKGPVYFSERMIAKLKNRRNRLH</sequence>
<feature type="compositionally biased region" description="Polar residues" evidence="1">
    <location>
        <begin position="1"/>
        <end position="11"/>
    </location>
</feature>
<feature type="compositionally biased region" description="Basic and acidic residues" evidence="1">
    <location>
        <begin position="16"/>
        <end position="29"/>
    </location>
</feature>
<name>A0A5E4MI34_9HEMI</name>
<accession>A0A5E4MI34</accession>